<evidence type="ECO:0000259" key="7">
    <source>
        <dbReference type="Pfam" id="PF06271"/>
    </source>
</evidence>
<dbReference type="RefSeq" id="WP_380249769.1">
    <property type="nucleotide sequence ID" value="NZ_JBHUII010000003.1"/>
</dbReference>
<dbReference type="Proteomes" id="UP001597294">
    <property type="component" value="Unassembled WGS sequence"/>
</dbReference>
<dbReference type="InterPro" id="IPR010432">
    <property type="entry name" value="RDD"/>
</dbReference>
<keyword evidence="3 6" id="KW-1133">Transmembrane helix</keyword>
<feature type="transmembrane region" description="Helical" evidence="6">
    <location>
        <begin position="55"/>
        <end position="82"/>
    </location>
</feature>
<comment type="caution">
    <text evidence="8">The sequence shown here is derived from an EMBL/GenBank/DDBJ whole genome shotgun (WGS) entry which is preliminary data.</text>
</comment>
<keyword evidence="9" id="KW-1185">Reference proteome</keyword>
<organism evidence="8 9">
    <name type="scientific">Kiloniella antarctica</name>
    <dbReference type="NCBI Taxonomy" id="1550907"/>
    <lineage>
        <taxon>Bacteria</taxon>
        <taxon>Pseudomonadati</taxon>
        <taxon>Pseudomonadota</taxon>
        <taxon>Alphaproteobacteria</taxon>
        <taxon>Rhodospirillales</taxon>
        <taxon>Kiloniellaceae</taxon>
        <taxon>Kiloniella</taxon>
    </lineage>
</organism>
<accession>A0ABW5BGY9</accession>
<reference evidence="9" key="1">
    <citation type="journal article" date="2019" name="Int. J. Syst. Evol. Microbiol.">
        <title>The Global Catalogue of Microorganisms (GCM) 10K type strain sequencing project: providing services to taxonomists for standard genome sequencing and annotation.</title>
        <authorList>
            <consortium name="The Broad Institute Genomics Platform"/>
            <consortium name="The Broad Institute Genome Sequencing Center for Infectious Disease"/>
            <person name="Wu L."/>
            <person name="Ma J."/>
        </authorList>
    </citation>
    <scope>NUCLEOTIDE SEQUENCE [LARGE SCALE GENOMIC DNA]</scope>
    <source>
        <strain evidence="9">CGMCC 4.7192</strain>
    </source>
</reference>
<evidence type="ECO:0000256" key="6">
    <source>
        <dbReference type="SAM" id="Phobius"/>
    </source>
</evidence>
<feature type="region of interest" description="Disordered" evidence="5">
    <location>
        <begin position="1"/>
        <end position="26"/>
    </location>
</feature>
<evidence type="ECO:0000256" key="2">
    <source>
        <dbReference type="ARBA" id="ARBA00022692"/>
    </source>
</evidence>
<comment type="subcellular location">
    <subcellularLocation>
        <location evidence="1">Membrane</location>
        <topology evidence="1">Multi-pass membrane protein</topology>
    </subcellularLocation>
</comment>
<sequence length="344" mass="39610">MSKTLIPPQNRPSLQKPQRMQTTKKQKKVEGAWRRVITPEGVPVRLELASRGDRFAALLLDLMIVYGVPVVLIIAFAFSTIWTSLEANKGSLQILFAVSNVILFLWYNFYFTFFEIKWQGRTPGKRALGIKVVDRHGGQLRVDAVFARNLMRELELFLPLSILFSPFGSGSEGLTDLLMIIWVGLFVCIPFFNKDRLRAGDMIAGTWVVKIPKTVLMGDIAQERTRLPAESFLKGKEQKQSERYIFTDEQVDAYGIYELQTLEELLRKTAVAPKTIQEVTHRIKTKIKWVERNSDGSKSYLWKTTKGKTEEDIAFLKAYYAALRRRLEAKMLFGKRRENKHDRS</sequence>
<evidence type="ECO:0000256" key="4">
    <source>
        <dbReference type="ARBA" id="ARBA00023136"/>
    </source>
</evidence>
<feature type="domain" description="RDD" evidence="7">
    <location>
        <begin position="49"/>
        <end position="205"/>
    </location>
</feature>
<gene>
    <name evidence="8" type="ORF">ACFSKO_06745</name>
</gene>
<protein>
    <submittedName>
        <fullName evidence="8">RDD family protein</fullName>
    </submittedName>
</protein>
<dbReference type="Pfam" id="PF06271">
    <property type="entry name" value="RDD"/>
    <property type="match status" value="1"/>
</dbReference>
<evidence type="ECO:0000256" key="3">
    <source>
        <dbReference type="ARBA" id="ARBA00022989"/>
    </source>
</evidence>
<keyword evidence="2 6" id="KW-0812">Transmembrane</keyword>
<proteinExistence type="predicted"/>
<evidence type="ECO:0000256" key="1">
    <source>
        <dbReference type="ARBA" id="ARBA00004141"/>
    </source>
</evidence>
<feature type="compositionally biased region" description="Polar residues" evidence="5">
    <location>
        <begin position="11"/>
        <end position="21"/>
    </location>
</feature>
<evidence type="ECO:0000256" key="5">
    <source>
        <dbReference type="SAM" id="MobiDB-lite"/>
    </source>
</evidence>
<feature type="transmembrane region" description="Helical" evidence="6">
    <location>
        <begin position="94"/>
        <end position="116"/>
    </location>
</feature>
<name>A0ABW5BGY9_9PROT</name>
<feature type="transmembrane region" description="Helical" evidence="6">
    <location>
        <begin position="174"/>
        <end position="192"/>
    </location>
</feature>
<dbReference type="PANTHER" id="PTHR38480:SF1">
    <property type="entry name" value="SLR0254 PROTEIN"/>
    <property type="match status" value="1"/>
</dbReference>
<dbReference type="EMBL" id="JBHUII010000003">
    <property type="protein sequence ID" value="MFD2205298.1"/>
    <property type="molecule type" value="Genomic_DNA"/>
</dbReference>
<evidence type="ECO:0000313" key="8">
    <source>
        <dbReference type="EMBL" id="MFD2205298.1"/>
    </source>
</evidence>
<dbReference type="PANTHER" id="PTHR38480">
    <property type="entry name" value="SLR0254 PROTEIN"/>
    <property type="match status" value="1"/>
</dbReference>
<keyword evidence="4 6" id="KW-0472">Membrane</keyword>
<evidence type="ECO:0000313" key="9">
    <source>
        <dbReference type="Proteomes" id="UP001597294"/>
    </source>
</evidence>